<dbReference type="PANTHER" id="PTHR47506">
    <property type="entry name" value="TRANSCRIPTIONAL REGULATORY PROTEIN"/>
    <property type="match status" value="1"/>
</dbReference>
<feature type="domain" description="HTH tetR-type" evidence="5">
    <location>
        <begin position="17"/>
        <end position="77"/>
    </location>
</feature>
<name>A0A8J6YPX9_9RHOB</name>
<reference evidence="6" key="1">
    <citation type="submission" date="2020-09" db="EMBL/GenBank/DDBJ databases">
        <title>A novel bacterium of genus Mangrovicoccus, isolated from South China Sea.</title>
        <authorList>
            <person name="Huang H."/>
            <person name="Mo K."/>
            <person name="Hu Y."/>
        </authorList>
    </citation>
    <scope>NUCLEOTIDE SEQUENCE</scope>
    <source>
        <strain evidence="6">HB182678</strain>
    </source>
</reference>
<dbReference type="Gene3D" id="1.10.10.60">
    <property type="entry name" value="Homeodomain-like"/>
    <property type="match status" value="1"/>
</dbReference>
<evidence type="ECO:0000256" key="1">
    <source>
        <dbReference type="ARBA" id="ARBA00023015"/>
    </source>
</evidence>
<dbReference type="PROSITE" id="PS50977">
    <property type="entry name" value="HTH_TETR_2"/>
    <property type="match status" value="1"/>
</dbReference>
<feature type="DNA-binding region" description="H-T-H motif" evidence="4">
    <location>
        <begin position="40"/>
        <end position="59"/>
    </location>
</feature>
<dbReference type="InterPro" id="IPR009057">
    <property type="entry name" value="Homeodomain-like_sf"/>
</dbReference>
<evidence type="ECO:0000313" key="6">
    <source>
        <dbReference type="EMBL" id="MBE3637323.1"/>
    </source>
</evidence>
<gene>
    <name evidence="6" type="ORF">ICN82_03790</name>
</gene>
<evidence type="ECO:0000256" key="4">
    <source>
        <dbReference type="PROSITE-ProRule" id="PRU00335"/>
    </source>
</evidence>
<dbReference type="Gene3D" id="1.10.357.10">
    <property type="entry name" value="Tetracycline Repressor, domain 2"/>
    <property type="match status" value="1"/>
</dbReference>
<dbReference type="GO" id="GO:0003677">
    <property type="term" value="F:DNA binding"/>
    <property type="evidence" value="ECO:0007669"/>
    <property type="project" value="UniProtKB-UniRule"/>
</dbReference>
<dbReference type="RefSeq" id="WP_193179774.1">
    <property type="nucleotide sequence ID" value="NZ_JACVXA010000007.1"/>
</dbReference>
<evidence type="ECO:0000256" key="2">
    <source>
        <dbReference type="ARBA" id="ARBA00023125"/>
    </source>
</evidence>
<dbReference type="InterPro" id="IPR001647">
    <property type="entry name" value="HTH_TetR"/>
</dbReference>
<evidence type="ECO:0000313" key="7">
    <source>
        <dbReference type="Proteomes" id="UP000609121"/>
    </source>
</evidence>
<evidence type="ECO:0000259" key="5">
    <source>
        <dbReference type="PROSITE" id="PS50977"/>
    </source>
</evidence>
<keyword evidence="1" id="KW-0805">Transcription regulation</keyword>
<dbReference type="Proteomes" id="UP000609121">
    <property type="component" value="Unassembled WGS sequence"/>
</dbReference>
<dbReference type="SUPFAM" id="SSF48498">
    <property type="entry name" value="Tetracyclin repressor-like, C-terminal domain"/>
    <property type="match status" value="1"/>
</dbReference>
<dbReference type="SUPFAM" id="SSF46689">
    <property type="entry name" value="Homeodomain-like"/>
    <property type="match status" value="1"/>
</dbReference>
<evidence type="ECO:0000256" key="3">
    <source>
        <dbReference type="ARBA" id="ARBA00023163"/>
    </source>
</evidence>
<dbReference type="AlphaFoldDB" id="A0A8J6YPX9"/>
<keyword evidence="2 4" id="KW-0238">DNA-binding</keyword>
<comment type="caution">
    <text evidence="6">The sequence shown here is derived from an EMBL/GenBank/DDBJ whole genome shotgun (WGS) entry which is preliminary data.</text>
</comment>
<sequence>MSQTQPEQPRPRGRPRGFDEAAALEAALRVFWACGYDQASVAQLCRAAGMPRASLYQIYGGKEGLFLAALDRYAATRLALVAAALGPRGSLAEDLRAFFEAVVTLAAGGADPPGCLISGVLADAAMTHPGLRAERDRRLGVLETLLERRFAIAGDPADPAIRAALAAAAARGLVLRARTGWDAARLRPVAAAAPASFAACPVPADA</sequence>
<proteinExistence type="predicted"/>
<dbReference type="EMBL" id="JACVXA010000007">
    <property type="protein sequence ID" value="MBE3637323.1"/>
    <property type="molecule type" value="Genomic_DNA"/>
</dbReference>
<organism evidence="6 7">
    <name type="scientific">Mangrovicoccus algicola</name>
    <dbReference type="NCBI Taxonomy" id="2771008"/>
    <lineage>
        <taxon>Bacteria</taxon>
        <taxon>Pseudomonadati</taxon>
        <taxon>Pseudomonadota</taxon>
        <taxon>Alphaproteobacteria</taxon>
        <taxon>Rhodobacterales</taxon>
        <taxon>Paracoccaceae</taxon>
        <taxon>Mangrovicoccus</taxon>
    </lineage>
</organism>
<dbReference type="InterPro" id="IPR036271">
    <property type="entry name" value="Tet_transcr_reg_TetR-rel_C_sf"/>
</dbReference>
<keyword evidence="3" id="KW-0804">Transcription</keyword>
<dbReference type="PANTHER" id="PTHR47506:SF1">
    <property type="entry name" value="HTH-TYPE TRANSCRIPTIONAL REGULATOR YJDC"/>
    <property type="match status" value="1"/>
</dbReference>
<protein>
    <submittedName>
        <fullName evidence="6">TetR/AcrR family transcriptional regulator</fullName>
    </submittedName>
</protein>
<keyword evidence="7" id="KW-1185">Reference proteome</keyword>
<dbReference type="Pfam" id="PF00440">
    <property type="entry name" value="TetR_N"/>
    <property type="match status" value="1"/>
</dbReference>
<accession>A0A8J6YPX9</accession>